<proteinExistence type="predicted"/>
<organism evidence="2 3">
    <name type="scientific">Suillus luteus UH-Slu-Lm8-n1</name>
    <dbReference type="NCBI Taxonomy" id="930992"/>
    <lineage>
        <taxon>Eukaryota</taxon>
        <taxon>Fungi</taxon>
        <taxon>Dikarya</taxon>
        <taxon>Basidiomycota</taxon>
        <taxon>Agaricomycotina</taxon>
        <taxon>Agaricomycetes</taxon>
        <taxon>Agaricomycetidae</taxon>
        <taxon>Boletales</taxon>
        <taxon>Suillineae</taxon>
        <taxon>Suillaceae</taxon>
        <taxon>Suillus</taxon>
    </lineage>
</organism>
<protein>
    <submittedName>
        <fullName evidence="2">Unplaced genomic scaffold CY34scaffold_460, whole genome shotgun sequence</fullName>
    </submittedName>
</protein>
<feature type="compositionally biased region" description="Polar residues" evidence="1">
    <location>
        <begin position="77"/>
        <end position="87"/>
    </location>
</feature>
<feature type="region of interest" description="Disordered" evidence="1">
    <location>
        <begin position="49"/>
        <end position="87"/>
    </location>
</feature>
<reference evidence="3" key="2">
    <citation type="submission" date="2015-01" db="EMBL/GenBank/DDBJ databases">
        <title>Evolutionary Origins and Diversification of the Mycorrhizal Mutualists.</title>
        <authorList>
            <consortium name="DOE Joint Genome Institute"/>
            <consortium name="Mycorrhizal Genomics Consortium"/>
            <person name="Kohler A."/>
            <person name="Kuo A."/>
            <person name="Nagy L.G."/>
            <person name="Floudas D."/>
            <person name="Copeland A."/>
            <person name="Barry K.W."/>
            <person name="Cichocki N."/>
            <person name="Veneault-Fourrey C."/>
            <person name="LaButti K."/>
            <person name="Lindquist E.A."/>
            <person name="Lipzen A."/>
            <person name="Lundell T."/>
            <person name="Morin E."/>
            <person name="Murat C."/>
            <person name="Riley R."/>
            <person name="Ohm R."/>
            <person name="Sun H."/>
            <person name="Tunlid A."/>
            <person name="Henrissat B."/>
            <person name="Grigoriev I.V."/>
            <person name="Hibbett D.S."/>
            <person name="Martin F."/>
        </authorList>
    </citation>
    <scope>NUCLEOTIDE SEQUENCE [LARGE SCALE GENOMIC DNA]</scope>
    <source>
        <strain evidence="3">UH-Slu-Lm8-n1</strain>
    </source>
</reference>
<name>A0A0D0A1W5_9AGAM</name>
<evidence type="ECO:0000313" key="2">
    <source>
        <dbReference type="EMBL" id="KIK35761.1"/>
    </source>
</evidence>
<dbReference type="OrthoDB" id="2671340at2759"/>
<keyword evidence="3" id="KW-1185">Reference proteome</keyword>
<dbReference type="AlphaFoldDB" id="A0A0D0A1W5"/>
<dbReference type="EMBL" id="KN835591">
    <property type="protein sequence ID" value="KIK35761.1"/>
    <property type="molecule type" value="Genomic_DNA"/>
</dbReference>
<evidence type="ECO:0000313" key="3">
    <source>
        <dbReference type="Proteomes" id="UP000054485"/>
    </source>
</evidence>
<dbReference type="InParanoid" id="A0A0D0A1W5"/>
<evidence type="ECO:0000256" key="1">
    <source>
        <dbReference type="SAM" id="MobiDB-lite"/>
    </source>
</evidence>
<dbReference type="Proteomes" id="UP000054485">
    <property type="component" value="Unassembled WGS sequence"/>
</dbReference>
<sequence length="186" mass="19750">MLPPPTPSSSCNVLPEPGNPLDLSSITATMNEIISPASFITSTGTSALTSASRGKHKHSALGAKSIGETSQKKRRTPSASVQAQQEGSAAMTMLAGIVGDLSKTLAQPIDTPPPHLAHQQGPAPHVTQAIDIVRQTPNLTMDDILDMTNFFMKPENEVKAAGYITLADPNLRAGWVERRLMELRCG</sequence>
<accession>A0A0D0A1W5</accession>
<dbReference type="HOGENOM" id="CLU_1455307_0_0_1"/>
<reference evidence="2 3" key="1">
    <citation type="submission" date="2014-04" db="EMBL/GenBank/DDBJ databases">
        <authorList>
            <consortium name="DOE Joint Genome Institute"/>
            <person name="Kuo A."/>
            <person name="Ruytinx J."/>
            <person name="Rineau F."/>
            <person name="Colpaert J."/>
            <person name="Kohler A."/>
            <person name="Nagy L.G."/>
            <person name="Floudas D."/>
            <person name="Copeland A."/>
            <person name="Barry K.W."/>
            <person name="Cichocki N."/>
            <person name="Veneault-Fourrey C."/>
            <person name="LaButti K."/>
            <person name="Lindquist E.A."/>
            <person name="Lipzen A."/>
            <person name="Lundell T."/>
            <person name="Morin E."/>
            <person name="Murat C."/>
            <person name="Sun H."/>
            <person name="Tunlid A."/>
            <person name="Henrissat B."/>
            <person name="Grigoriev I.V."/>
            <person name="Hibbett D.S."/>
            <person name="Martin F."/>
            <person name="Nordberg H.P."/>
            <person name="Cantor M.N."/>
            <person name="Hua S.X."/>
        </authorList>
    </citation>
    <scope>NUCLEOTIDE SEQUENCE [LARGE SCALE GENOMIC DNA]</scope>
    <source>
        <strain evidence="2 3">UH-Slu-Lm8-n1</strain>
    </source>
</reference>
<gene>
    <name evidence="2" type="ORF">CY34DRAFT_16830</name>
</gene>